<proteinExistence type="inferred from homology"/>
<dbReference type="NCBIfam" id="TIGR00539">
    <property type="entry name" value="hemN_rel"/>
    <property type="match status" value="1"/>
</dbReference>
<keyword evidence="12" id="KW-1185">Reference proteome</keyword>
<evidence type="ECO:0000256" key="6">
    <source>
        <dbReference type="ARBA" id="ARBA00023004"/>
    </source>
</evidence>
<dbReference type="GO" id="GO:0004109">
    <property type="term" value="F:coproporphyrinogen oxidase activity"/>
    <property type="evidence" value="ECO:0007669"/>
    <property type="project" value="InterPro"/>
</dbReference>
<keyword evidence="3 9" id="KW-0349">Heme</keyword>
<evidence type="ECO:0000256" key="2">
    <source>
        <dbReference type="ARBA" id="ARBA00017228"/>
    </source>
</evidence>
<evidence type="ECO:0000313" key="11">
    <source>
        <dbReference type="EMBL" id="OKH18536.1"/>
    </source>
</evidence>
<dbReference type="AlphaFoldDB" id="A0A1U7H7L9"/>
<dbReference type="InterPro" id="IPR004559">
    <property type="entry name" value="HemW-like"/>
</dbReference>
<evidence type="ECO:0000256" key="5">
    <source>
        <dbReference type="ARBA" id="ARBA00022723"/>
    </source>
</evidence>
<dbReference type="SUPFAM" id="SSF102114">
    <property type="entry name" value="Radical SAM enzymes"/>
    <property type="match status" value="1"/>
</dbReference>
<dbReference type="SFLD" id="SFLDG01082">
    <property type="entry name" value="B12-binding_domain_containing"/>
    <property type="match status" value="1"/>
</dbReference>
<dbReference type="GO" id="GO:0046872">
    <property type="term" value="F:metal ion binding"/>
    <property type="evidence" value="ECO:0007669"/>
    <property type="project" value="UniProtKB-UniRule"/>
</dbReference>
<dbReference type="GO" id="GO:0005737">
    <property type="term" value="C:cytoplasm"/>
    <property type="evidence" value="ECO:0007669"/>
    <property type="project" value="UniProtKB-SubCell"/>
</dbReference>
<evidence type="ECO:0000313" key="12">
    <source>
        <dbReference type="Proteomes" id="UP000186868"/>
    </source>
</evidence>
<dbReference type="CDD" id="cd01335">
    <property type="entry name" value="Radical_SAM"/>
    <property type="match status" value="1"/>
</dbReference>
<comment type="similarity">
    <text evidence="1">Belongs to the anaerobic coproporphyrinogen-III oxidase family. HemW subfamily.</text>
</comment>
<dbReference type="InterPro" id="IPR034505">
    <property type="entry name" value="Coproporphyrinogen-III_oxidase"/>
</dbReference>
<keyword evidence="9" id="KW-0004">4Fe-4S</keyword>
<feature type="domain" description="Radical SAM core" evidence="10">
    <location>
        <begin position="6"/>
        <end position="247"/>
    </location>
</feature>
<keyword evidence="5 9" id="KW-0479">Metal-binding</keyword>
<keyword evidence="7 9" id="KW-0411">Iron-sulfur</keyword>
<protein>
    <recommendedName>
        <fullName evidence="2 9">Heme chaperone HemW</fullName>
    </recommendedName>
</protein>
<keyword evidence="8 9" id="KW-0143">Chaperone</keyword>
<keyword evidence="6 9" id="KW-0408">Iron</keyword>
<evidence type="ECO:0000256" key="1">
    <source>
        <dbReference type="ARBA" id="ARBA00006100"/>
    </source>
</evidence>
<dbReference type="InterPro" id="IPR010723">
    <property type="entry name" value="HemN_C"/>
</dbReference>
<dbReference type="STRING" id="1921803.NIES593_21995"/>
<dbReference type="InterPro" id="IPR058240">
    <property type="entry name" value="rSAM_sf"/>
</dbReference>
<dbReference type="Pfam" id="PF06969">
    <property type="entry name" value="HemN_C"/>
    <property type="match status" value="1"/>
</dbReference>
<evidence type="ECO:0000256" key="8">
    <source>
        <dbReference type="ARBA" id="ARBA00023186"/>
    </source>
</evidence>
<evidence type="ECO:0000256" key="3">
    <source>
        <dbReference type="ARBA" id="ARBA00022617"/>
    </source>
</evidence>
<evidence type="ECO:0000256" key="7">
    <source>
        <dbReference type="ARBA" id="ARBA00023014"/>
    </source>
</evidence>
<dbReference type="PROSITE" id="PS51918">
    <property type="entry name" value="RADICAL_SAM"/>
    <property type="match status" value="1"/>
</dbReference>
<dbReference type="GO" id="GO:0006779">
    <property type="term" value="P:porphyrin-containing compound biosynthetic process"/>
    <property type="evidence" value="ECO:0007669"/>
    <property type="project" value="InterPro"/>
</dbReference>
<dbReference type="Gene3D" id="3.20.20.70">
    <property type="entry name" value="Aldolase class I"/>
    <property type="match status" value="1"/>
</dbReference>
<keyword evidence="4 9" id="KW-0949">S-adenosyl-L-methionine</keyword>
<dbReference type="SMART" id="SM00729">
    <property type="entry name" value="Elp3"/>
    <property type="match status" value="1"/>
</dbReference>
<dbReference type="PANTHER" id="PTHR13932">
    <property type="entry name" value="COPROPORPHYRINIGEN III OXIDASE"/>
    <property type="match status" value="1"/>
</dbReference>
<organism evidence="11 12">
    <name type="scientific">Hydrococcus rivularis NIES-593</name>
    <dbReference type="NCBI Taxonomy" id="1921803"/>
    <lineage>
        <taxon>Bacteria</taxon>
        <taxon>Bacillati</taxon>
        <taxon>Cyanobacteriota</taxon>
        <taxon>Cyanophyceae</taxon>
        <taxon>Pleurocapsales</taxon>
        <taxon>Hydrococcaceae</taxon>
        <taxon>Hydrococcus</taxon>
    </lineage>
</organism>
<dbReference type="PANTHER" id="PTHR13932:SF5">
    <property type="entry name" value="RADICAL S-ADENOSYL METHIONINE DOMAIN-CONTAINING PROTEIN 1, MITOCHONDRIAL"/>
    <property type="match status" value="1"/>
</dbReference>
<dbReference type="SFLD" id="SFLDS00029">
    <property type="entry name" value="Radical_SAM"/>
    <property type="match status" value="1"/>
</dbReference>
<dbReference type="SFLD" id="SFLDF00562">
    <property type="entry name" value="HemN-like__clustered_with_heat"/>
    <property type="match status" value="1"/>
</dbReference>
<dbReference type="InterPro" id="IPR007197">
    <property type="entry name" value="rSAM"/>
</dbReference>
<name>A0A1U7H7L9_9CYAN</name>
<sequence>MAQDSVKTDLPRFAYIHIPFCRRRCYYCDFPISVLGNKTNINTSISIAEYVEVLCQEIAVAPGFGQPLETVFFGGGTPSLLPVKYLERILETLSQCFGIASDAEISMEMDPGTFTLEQLQGYLQAGVNRVSLGVQAFEDELLQLCGRSHSVSDIFAAVDLIRQAGADNFSIDLISGLPHQTLEQWQASVESAIALSPKHLSCYDLVLEPVTAFGKQYQPGETPLPTDEMTAQMYRLAQQMLTRAGYEHYEISNYAQEGYQCRHNRAYWENRAFYGFGMGAASYVRRQRFTRPRTRVEYYAWVQQLKENRGAIDCPETSECDRLLETLMLGLRLAQGVDLSQLCQQFGEEILEKIWTCLHPYTQQGWVEWITTESRDDSQLTIRNKIRLTDPEGFLFSNTILAALFERLG</sequence>
<dbReference type="SFLD" id="SFLDG01065">
    <property type="entry name" value="anaerobic_coproporphyrinogen-I"/>
    <property type="match status" value="1"/>
</dbReference>
<dbReference type="GO" id="GO:0051539">
    <property type="term" value="F:4 iron, 4 sulfur cluster binding"/>
    <property type="evidence" value="ECO:0007669"/>
    <property type="project" value="UniProtKB-UniRule"/>
</dbReference>
<dbReference type="InterPro" id="IPR013785">
    <property type="entry name" value="Aldolase_TIM"/>
</dbReference>
<dbReference type="Proteomes" id="UP000186868">
    <property type="component" value="Unassembled WGS sequence"/>
</dbReference>
<comment type="subcellular location">
    <subcellularLocation>
        <location evidence="9">Cytoplasm</location>
    </subcellularLocation>
</comment>
<dbReference type="SFLD" id="SFLDF00288">
    <property type="entry name" value="HemN-like__clustered_with_nucl"/>
    <property type="match status" value="1"/>
</dbReference>
<dbReference type="InterPro" id="IPR006638">
    <property type="entry name" value="Elp3/MiaA/NifB-like_rSAM"/>
</dbReference>
<comment type="function">
    <text evidence="9">Probably acts as a heme chaperone, transferring heme to an unknown acceptor. Binds one molecule of heme per monomer, possibly covalently. Binds 1 [4Fe-4S] cluster. The cluster is coordinated with 3 cysteines and an exchangeable S-adenosyl-L-methionine.</text>
</comment>
<evidence type="ECO:0000256" key="9">
    <source>
        <dbReference type="RuleBase" id="RU364116"/>
    </source>
</evidence>
<gene>
    <name evidence="11" type="ORF">NIES593_21995</name>
</gene>
<dbReference type="OrthoDB" id="9808022at2"/>
<keyword evidence="9" id="KW-0963">Cytoplasm</keyword>
<comment type="caution">
    <text evidence="11">The sequence shown here is derived from an EMBL/GenBank/DDBJ whole genome shotgun (WGS) entry which is preliminary data.</text>
</comment>
<reference evidence="11 12" key="1">
    <citation type="submission" date="2016-11" db="EMBL/GenBank/DDBJ databases">
        <title>Draft Genome Sequences of Nine Cyanobacterial Strains from Diverse Habitats.</title>
        <authorList>
            <person name="Zhu T."/>
            <person name="Hou S."/>
            <person name="Lu X."/>
            <person name="Hess W.R."/>
        </authorList>
    </citation>
    <scope>NUCLEOTIDE SEQUENCE [LARGE SCALE GENOMIC DNA]</scope>
    <source>
        <strain evidence="11 12">NIES-593</strain>
    </source>
</reference>
<evidence type="ECO:0000259" key="10">
    <source>
        <dbReference type="PROSITE" id="PS51918"/>
    </source>
</evidence>
<accession>A0A1U7H7L9</accession>
<dbReference type="Pfam" id="PF04055">
    <property type="entry name" value="Radical_SAM"/>
    <property type="match status" value="1"/>
</dbReference>
<evidence type="ECO:0000256" key="4">
    <source>
        <dbReference type="ARBA" id="ARBA00022691"/>
    </source>
</evidence>
<dbReference type="EMBL" id="MRCB01000049">
    <property type="protein sequence ID" value="OKH18536.1"/>
    <property type="molecule type" value="Genomic_DNA"/>
</dbReference>